<dbReference type="EMBL" id="CP026604">
    <property type="protein sequence ID" value="AWB65664.1"/>
    <property type="molecule type" value="Genomic_DNA"/>
</dbReference>
<dbReference type="AlphaFoldDB" id="A0A2S0VN68"/>
<protein>
    <recommendedName>
        <fullName evidence="2">Malectin domain-containing protein</fullName>
    </recommendedName>
</protein>
<feature type="domain" description="Malectin" evidence="2">
    <location>
        <begin position="330"/>
        <end position="443"/>
    </location>
</feature>
<evidence type="ECO:0000313" key="4">
    <source>
        <dbReference type="Proteomes" id="UP000244441"/>
    </source>
</evidence>
<evidence type="ECO:0000256" key="1">
    <source>
        <dbReference type="SAM" id="MobiDB-lite"/>
    </source>
</evidence>
<gene>
    <name evidence="3" type="ORF">C2869_04080</name>
</gene>
<dbReference type="Proteomes" id="UP000244441">
    <property type="component" value="Chromosome"/>
</dbReference>
<dbReference type="Pfam" id="PF11721">
    <property type="entry name" value="Malectin"/>
    <property type="match status" value="1"/>
</dbReference>
<evidence type="ECO:0000259" key="2">
    <source>
        <dbReference type="Pfam" id="PF11721"/>
    </source>
</evidence>
<keyword evidence="4" id="KW-1185">Reference proteome</keyword>
<feature type="region of interest" description="Disordered" evidence="1">
    <location>
        <begin position="196"/>
        <end position="221"/>
    </location>
</feature>
<name>A0A2S0VN68_9ALTE</name>
<dbReference type="InterPro" id="IPR021720">
    <property type="entry name" value="Malectin_dom"/>
</dbReference>
<reference evidence="3 4" key="1">
    <citation type="submission" date="2018-01" db="EMBL/GenBank/DDBJ databases">
        <title>Genome sequence of a Cantenovulum-like bacteria.</title>
        <authorList>
            <person name="Tan W.R."/>
            <person name="Lau N.-S."/>
            <person name="Go F."/>
            <person name="Amirul A.-A.A."/>
        </authorList>
    </citation>
    <scope>NUCLEOTIDE SEQUENCE [LARGE SCALE GENOMIC DNA]</scope>
    <source>
        <strain evidence="3 4">CCB-QB4</strain>
    </source>
</reference>
<dbReference type="Gene3D" id="2.60.120.430">
    <property type="entry name" value="Galactose-binding lectin"/>
    <property type="match status" value="1"/>
</dbReference>
<accession>A0A2S0VN68</accession>
<proteinExistence type="predicted"/>
<evidence type="ECO:0000313" key="3">
    <source>
        <dbReference type="EMBL" id="AWB65664.1"/>
    </source>
</evidence>
<sequence length="511" mass="55349">MENTDYPTGWELVTGNGATGDSYIQWTPWQAFQTPEAGLISIHVEIHNPGVYRMQWRNSIRHGTSPSDHNDTWIKILAQNFYGKKPDGHTVCPRQQEHSNTCEGEAPEGSSAKGAFKVYRFGTPADAWVWHAYTSDNNAHPIYADFAEAGVYEIQVSARSTYHALDRMVLYKTNQVSEISATTITNAESTIMSTTTAKWNPPAPEPEPDTGDNGGPKPSAFDVAVTPIDDSLVEPADLIVTAQAVDATATMVKATLYINGLAVNSIEGAGPYQWTANEVGAFAKLTGGRPNIKVALENDSGEIGYQKTNVRINGLMVGTYVHAYNLGGSDYTAKDGQLFTGIGWAGLTTSEDIIGTEDDELYQKQQTSAGWMALHGASLIGDIALNPGSTYQIDYYFAEIEHTKSGQRAVDIHNQHAKIANALDIFAAAGANTAYKHAIVFTAVEDVYKTGMQTNAVASFDTHAAIAAFSVRYLDRQAWDDDDSDGVFNFDDKCASTAVDANVDDKGCELP</sequence>
<dbReference type="KEGG" id="cate:C2869_04080"/>
<organism evidence="3 4">
    <name type="scientific">Saccharobesus litoralis</name>
    <dbReference type="NCBI Taxonomy" id="2172099"/>
    <lineage>
        <taxon>Bacteria</taxon>
        <taxon>Pseudomonadati</taxon>
        <taxon>Pseudomonadota</taxon>
        <taxon>Gammaproteobacteria</taxon>
        <taxon>Alteromonadales</taxon>
        <taxon>Alteromonadaceae</taxon>
        <taxon>Saccharobesus</taxon>
    </lineage>
</organism>